<evidence type="ECO:0000256" key="2">
    <source>
        <dbReference type="ARBA" id="ARBA00022475"/>
    </source>
</evidence>
<feature type="transmembrane region" description="Helical" evidence="6">
    <location>
        <begin position="114"/>
        <end position="137"/>
    </location>
</feature>
<dbReference type="PANTHER" id="PTHR30086:SF20">
    <property type="entry name" value="ARGININE EXPORTER PROTEIN ARGO-RELATED"/>
    <property type="match status" value="1"/>
</dbReference>
<dbReference type="RefSeq" id="WP_284340531.1">
    <property type="nucleotide sequence ID" value="NZ_BSNS01000011.1"/>
</dbReference>
<keyword evidence="3 6" id="KW-0812">Transmembrane</keyword>
<keyword evidence="2" id="KW-1003">Cell membrane</keyword>
<evidence type="ECO:0000256" key="3">
    <source>
        <dbReference type="ARBA" id="ARBA00022692"/>
    </source>
</evidence>
<evidence type="ECO:0000256" key="1">
    <source>
        <dbReference type="ARBA" id="ARBA00004651"/>
    </source>
</evidence>
<evidence type="ECO:0000256" key="6">
    <source>
        <dbReference type="SAM" id="Phobius"/>
    </source>
</evidence>
<evidence type="ECO:0000256" key="4">
    <source>
        <dbReference type="ARBA" id="ARBA00022989"/>
    </source>
</evidence>
<keyword evidence="5 6" id="KW-0472">Membrane</keyword>
<keyword evidence="4 6" id="KW-1133">Transmembrane helix</keyword>
<comment type="subcellular location">
    <subcellularLocation>
        <location evidence="1">Cell membrane</location>
        <topology evidence="1">Multi-pass membrane protein</topology>
    </subcellularLocation>
</comment>
<dbReference type="Proteomes" id="UP001156691">
    <property type="component" value="Unassembled WGS sequence"/>
</dbReference>
<name>A0ABQ5W4X6_9HYPH</name>
<protein>
    <recommendedName>
        <fullName evidence="9">Threonine/homoserine/homoserine lactone efflux protein</fullName>
    </recommendedName>
</protein>
<dbReference type="Pfam" id="PF01810">
    <property type="entry name" value="LysE"/>
    <property type="match status" value="1"/>
</dbReference>
<organism evidence="7 8">
    <name type="scientific">Devosia nitrariae</name>
    <dbReference type="NCBI Taxonomy" id="2071872"/>
    <lineage>
        <taxon>Bacteria</taxon>
        <taxon>Pseudomonadati</taxon>
        <taxon>Pseudomonadota</taxon>
        <taxon>Alphaproteobacteria</taxon>
        <taxon>Hyphomicrobiales</taxon>
        <taxon>Devosiaceae</taxon>
        <taxon>Devosia</taxon>
    </lineage>
</organism>
<keyword evidence="8" id="KW-1185">Reference proteome</keyword>
<comment type="caution">
    <text evidence="7">The sequence shown here is derived from an EMBL/GenBank/DDBJ whole genome shotgun (WGS) entry which is preliminary data.</text>
</comment>
<accession>A0ABQ5W4X6</accession>
<dbReference type="PANTHER" id="PTHR30086">
    <property type="entry name" value="ARGININE EXPORTER PROTEIN ARGO"/>
    <property type="match status" value="1"/>
</dbReference>
<evidence type="ECO:0000256" key="5">
    <source>
        <dbReference type="ARBA" id="ARBA00023136"/>
    </source>
</evidence>
<feature type="transmembrane region" description="Helical" evidence="6">
    <location>
        <begin position="149"/>
        <end position="174"/>
    </location>
</feature>
<dbReference type="EMBL" id="BSNS01000011">
    <property type="protein sequence ID" value="GLQ55093.1"/>
    <property type="molecule type" value="Genomic_DNA"/>
</dbReference>
<feature type="transmembrane region" description="Helical" evidence="6">
    <location>
        <begin position="12"/>
        <end position="38"/>
    </location>
</feature>
<gene>
    <name evidence="7" type="ORF">GCM10010862_23520</name>
</gene>
<evidence type="ECO:0000313" key="7">
    <source>
        <dbReference type="EMBL" id="GLQ55093.1"/>
    </source>
</evidence>
<feature type="transmembrane region" description="Helical" evidence="6">
    <location>
        <begin position="45"/>
        <end position="67"/>
    </location>
</feature>
<feature type="transmembrane region" description="Helical" evidence="6">
    <location>
        <begin position="73"/>
        <end position="94"/>
    </location>
</feature>
<feature type="transmembrane region" description="Helical" evidence="6">
    <location>
        <begin position="186"/>
        <end position="209"/>
    </location>
</feature>
<sequence>MSDTALLSTSMLQFLVAYMVVLMTPGPISFATGSVAFLNGFGRTAPLLAGVGMGTAILAALMAIGAMNLAGWLPIPLVKIVGAAALGAIALRIARTAPPADAIVEEPDKLQAGLFMAGLLLSLLAPQTASFFAISFMGLTLPIRDLVEALSVAVISGMLSVGWYGLLALALSRSSVRQAARRSHRAVCWVAAALLALMALFSAFSALAFD</sequence>
<reference evidence="8" key="1">
    <citation type="journal article" date="2019" name="Int. J. Syst. Evol. Microbiol.">
        <title>The Global Catalogue of Microorganisms (GCM) 10K type strain sequencing project: providing services to taxonomists for standard genome sequencing and annotation.</title>
        <authorList>
            <consortium name="The Broad Institute Genomics Platform"/>
            <consortium name="The Broad Institute Genome Sequencing Center for Infectious Disease"/>
            <person name="Wu L."/>
            <person name="Ma J."/>
        </authorList>
    </citation>
    <scope>NUCLEOTIDE SEQUENCE [LARGE SCALE GENOMIC DNA]</scope>
    <source>
        <strain evidence="8">NBRC 112416</strain>
    </source>
</reference>
<dbReference type="InterPro" id="IPR001123">
    <property type="entry name" value="LeuE-type"/>
</dbReference>
<evidence type="ECO:0008006" key="9">
    <source>
        <dbReference type="Google" id="ProtNLM"/>
    </source>
</evidence>
<evidence type="ECO:0000313" key="8">
    <source>
        <dbReference type="Proteomes" id="UP001156691"/>
    </source>
</evidence>
<proteinExistence type="predicted"/>